<proteinExistence type="predicted"/>
<evidence type="ECO:0000313" key="5">
    <source>
        <dbReference type="Proteomes" id="UP000365297"/>
    </source>
</evidence>
<evidence type="ECO:0000259" key="1">
    <source>
        <dbReference type="Pfam" id="PF10979"/>
    </source>
</evidence>
<gene>
    <name evidence="3" type="ORF">ARY78_16075</name>
    <name evidence="4" type="ORF">F6515_14840</name>
</gene>
<dbReference type="Proteomes" id="UP000489121">
    <property type="component" value="Unassembled WGS sequence"/>
</dbReference>
<dbReference type="AlphaFoldDB" id="A0A474UDZ8"/>
<evidence type="ECO:0000313" key="3">
    <source>
        <dbReference type="EMBL" id="EAC5551931.1"/>
    </source>
</evidence>
<dbReference type="Pfam" id="PF10979">
    <property type="entry name" value="DUF2786"/>
    <property type="match status" value="1"/>
</dbReference>
<reference evidence="3 5" key="1">
    <citation type="submission" date="2018-06" db="EMBL/GenBank/DDBJ databases">
        <authorList>
            <consortium name="GenomeTrakr: Next Generation Sequencing Network for Food Pathogen Tracability"/>
        </authorList>
    </citation>
    <scope>NUCLEOTIDE SEQUENCE [LARGE SCALE GENOMIC DNA]</scope>
    <source>
        <strain evidence="3 5">FDA00007096</strain>
    </source>
</reference>
<dbReference type="RefSeq" id="WP_031642419.1">
    <property type="nucleotide sequence ID" value="NZ_CP168882.1"/>
</dbReference>
<evidence type="ECO:0000313" key="6">
    <source>
        <dbReference type="Proteomes" id="UP000489121"/>
    </source>
</evidence>
<organism evidence="3 5">
    <name type="scientific">Listeria monocytogenes</name>
    <dbReference type="NCBI Taxonomy" id="1639"/>
    <lineage>
        <taxon>Bacteria</taxon>
        <taxon>Bacillati</taxon>
        <taxon>Bacillota</taxon>
        <taxon>Bacilli</taxon>
        <taxon>Bacillales</taxon>
        <taxon>Listeriaceae</taxon>
        <taxon>Listeria</taxon>
    </lineage>
</organism>
<dbReference type="EMBL" id="AAAIXK010000012">
    <property type="protein sequence ID" value="EAC5551931.1"/>
    <property type="molecule type" value="Genomic_DNA"/>
</dbReference>
<evidence type="ECO:0000259" key="2">
    <source>
        <dbReference type="Pfam" id="PF23771"/>
    </source>
</evidence>
<dbReference type="Pfam" id="PF23771">
    <property type="entry name" value="DUF7168"/>
    <property type="match status" value="1"/>
</dbReference>
<protein>
    <submittedName>
        <fullName evidence="3">DUF2786 domain-containing protein</fullName>
    </submittedName>
</protein>
<comment type="caution">
    <text evidence="3">The sequence shown here is derived from an EMBL/GenBank/DDBJ whole genome shotgun (WGS) entry which is preliminary data.</text>
</comment>
<feature type="domain" description="DUF7168" evidence="2">
    <location>
        <begin position="61"/>
        <end position="185"/>
    </location>
</feature>
<reference evidence="4 6" key="2">
    <citation type="submission" date="2019-09" db="EMBL/GenBank/DDBJ databases">
        <authorList>
            <consortium name="PulseNet: The National Subtyping Network for Foodborne Disease Surveillance"/>
            <person name="Tarr C.L."/>
            <person name="Trees E."/>
            <person name="Katz L.S."/>
            <person name="Carleton-Romer H.A."/>
            <person name="Stroika S."/>
            <person name="Kucerova Z."/>
            <person name="Roache K.F."/>
            <person name="Sabol A.L."/>
            <person name="Besser J."/>
            <person name="Gerner-Smidt P."/>
        </authorList>
    </citation>
    <scope>NUCLEOTIDE SEQUENCE [LARGE SCALE GENOMIC DNA]</scope>
    <source>
        <strain evidence="4 6">PNUSAL005692</strain>
    </source>
</reference>
<feature type="domain" description="DUF2786" evidence="1">
    <location>
        <begin position="5"/>
        <end position="43"/>
    </location>
</feature>
<dbReference type="EMBL" id="AALGDA010000083">
    <property type="protein sequence ID" value="ECY9784252.1"/>
    <property type="molecule type" value="Genomic_DNA"/>
</dbReference>
<dbReference type="InterPro" id="IPR024498">
    <property type="entry name" value="DUF2786"/>
</dbReference>
<accession>A0A474UDZ8</accession>
<name>A0A474UDZ8_LISMN</name>
<dbReference type="Proteomes" id="UP000365297">
    <property type="component" value="Unassembled WGS sequence"/>
</dbReference>
<sequence length="240" mass="28132">MDNEKIIRKVKRLLALAKENKSDEEGQSAFMLAQRLMLENDIDAAEIGDNEDVSDFITENNVTIYKRLFWWEKRLARIIADNFRVKMFYDMKEDSGEITKSAITFYGLDKDLVLAKEMYLLAYEALLFHSKFYVNSYYEDSEEKRSRYLTESLKSSYIRGFLKGIERKFEEQISVLRNEFEILVLTPQIVIDAYKIRSEGFTKHKFKIPAVKEDGAYDNGYKKGNSIDFTKSMISENVES</sequence>
<dbReference type="InterPro" id="IPR055592">
    <property type="entry name" value="DUF7168"/>
</dbReference>
<evidence type="ECO:0000313" key="4">
    <source>
        <dbReference type="EMBL" id="ECY9784252.1"/>
    </source>
</evidence>